<reference evidence="13 14" key="1">
    <citation type="submission" date="2012-06" db="EMBL/GenBank/DDBJ databases">
        <title>Complete genome of Terriglobus roseus DSM 18391.</title>
        <authorList>
            <consortium name="US DOE Joint Genome Institute (JGI-PGF)"/>
            <person name="Lucas S."/>
            <person name="Copeland A."/>
            <person name="Lapidus A."/>
            <person name="Glavina del Rio T."/>
            <person name="Dalin E."/>
            <person name="Tice H."/>
            <person name="Bruce D."/>
            <person name="Goodwin L."/>
            <person name="Pitluck S."/>
            <person name="Peters L."/>
            <person name="Mikhailova N."/>
            <person name="Munk A.C.C."/>
            <person name="Kyrpides N."/>
            <person name="Mavromatis K."/>
            <person name="Ivanova N."/>
            <person name="Brettin T."/>
            <person name="Detter J.C."/>
            <person name="Han C."/>
            <person name="Larimer F."/>
            <person name="Land M."/>
            <person name="Hauser L."/>
            <person name="Markowitz V."/>
            <person name="Cheng J.-F."/>
            <person name="Hugenholtz P."/>
            <person name="Woyke T."/>
            <person name="Wu D."/>
            <person name="Brambilla E."/>
            <person name="Klenk H.-P."/>
            <person name="Eisen J.A."/>
        </authorList>
    </citation>
    <scope>NUCLEOTIDE SEQUENCE [LARGE SCALE GENOMIC DNA]</scope>
    <source>
        <strain evidence="14">DSM 18391 / NRRL B-41598 / KBS 63</strain>
    </source>
</reference>
<comment type="subcellular location">
    <subcellularLocation>
        <location evidence="1">Membrane</location>
        <topology evidence="1">Multi-pass membrane protein</topology>
    </subcellularLocation>
</comment>
<name>I3ZEM8_TERRK</name>
<keyword evidence="3 12" id="KW-0812">Transmembrane</keyword>
<proteinExistence type="predicted"/>
<feature type="transmembrane region" description="Helical" evidence="12">
    <location>
        <begin position="228"/>
        <end position="248"/>
    </location>
</feature>
<dbReference type="KEGG" id="trs:Terro_1387"/>
<feature type="transmembrane region" description="Helical" evidence="12">
    <location>
        <begin position="179"/>
        <end position="199"/>
    </location>
</feature>
<keyword evidence="10" id="KW-1015">Disulfide bond</keyword>
<dbReference type="GO" id="GO:0016020">
    <property type="term" value="C:membrane"/>
    <property type="evidence" value="ECO:0007669"/>
    <property type="project" value="UniProtKB-SubCell"/>
</dbReference>
<evidence type="ECO:0000256" key="10">
    <source>
        <dbReference type="ARBA" id="ARBA00023157"/>
    </source>
</evidence>
<evidence type="ECO:0000256" key="12">
    <source>
        <dbReference type="SAM" id="Phobius"/>
    </source>
</evidence>
<evidence type="ECO:0000256" key="6">
    <source>
        <dbReference type="ARBA" id="ARBA00023002"/>
    </source>
</evidence>
<dbReference type="GO" id="GO:0006784">
    <property type="term" value="P:heme A biosynthetic process"/>
    <property type="evidence" value="ECO:0007669"/>
    <property type="project" value="InterPro"/>
</dbReference>
<evidence type="ECO:0000256" key="3">
    <source>
        <dbReference type="ARBA" id="ARBA00022692"/>
    </source>
</evidence>
<dbReference type="InterPro" id="IPR050450">
    <property type="entry name" value="COX15/CtaA_HemeA_synthase"/>
</dbReference>
<evidence type="ECO:0000313" key="13">
    <source>
        <dbReference type="EMBL" id="AFL87696.1"/>
    </source>
</evidence>
<evidence type="ECO:0000256" key="5">
    <source>
        <dbReference type="ARBA" id="ARBA00022989"/>
    </source>
</evidence>
<dbReference type="GO" id="GO:0016491">
    <property type="term" value="F:oxidoreductase activity"/>
    <property type="evidence" value="ECO:0007669"/>
    <property type="project" value="UniProtKB-KW"/>
</dbReference>
<evidence type="ECO:0000256" key="1">
    <source>
        <dbReference type="ARBA" id="ARBA00004141"/>
    </source>
</evidence>
<evidence type="ECO:0000256" key="9">
    <source>
        <dbReference type="ARBA" id="ARBA00023136"/>
    </source>
</evidence>
<comment type="pathway">
    <text evidence="11">Porphyrin-containing compound metabolism.</text>
</comment>
<dbReference type="GO" id="GO:0046872">
    <property type="term" value="F:metal ion binding"/>
    <property type="evidence" value="ECO:0007669"/>
    <property type="project" value="UniProtKB-KW"/>
</dbReference>
<feature type="transmembrane region" description="Helical" evidence="12">
    <location>
        <begin position="260"/>
        <end position="279"/>
    </location>
</feature>
<protein>
    <submittedName>
        <fullName evidence="13">Uncharacterized protein required for cytochrome oxidase assembly</fullName>
    </submittedName>
</protein>
<sequence>MATHTLTPALHQPRSLRGARAWAWATLAFFVIVVLEGAVVRATSSGAGCGDHWPLCNGEVLPHFQRVATVIEFLHRSLTGICTAMFVGLIAWTFYATPKRHPARLASVVAGILLLLEGALGAVLVKGHYVEKNISDARSVVQSIHFTNTMLLLAAATVVAVLLGRGMRAVGAASLRKPTIVTLVATIVTGATGSVAALADTLFPSESLRAAIAADFAVNSPLLIRMRWMHPAASVLAICGALWLSVLLKRNGSVKAANLLILNLVMQVLIGVADVVTLAPTWIQVLHLLGADLFWITLSALAVPVLFPRAMDRIAEI</sequence>
<dbReference type="RefSeq" id="WP_014785265.1">
    <property type="nucleotide sequence ID" value="NC_018014.1"/>
</dbReference>
<evidence type="ECO:0000256" key="8">
    <source>
        <dbReference type="ARBA" id="ARBA00023133"/>
    </source>
</evidence>
<keyword evidence="6" id="KW-0560">Oxidoreductase</keyword>
<dbReference type="STRING" id="926566.Terro_1387"/>
<dbReference type="HOGENOM" id="CLU_053655_0_0_0"/>
<dbReference type="Pfam" id="PF02628">
    <property type="entry name" value="COX15-CtaA"/>
    <property type="match status" value="1"/>
</dbReference>
<evidence type="ECO:0000256" key="11">
    <source>
        <dbReference type="ARBA" id="ARBA00023444"/>
    </source>
</evidence>
<gene>
    <name evidence="13" type="ordered locus">Terro_1387</name>
</gene>
<keyword evidence="2" id="KW-1003">Cell membrane</keyword>
<keyword evidence="5 12" id="KW-1133">Transmembrane helix</keyword>
<keyword evidence="4" id="KW-0479">Metal-binding</keyword>
<accession>I3ZEM8</accession>
<feature type="transmembrane region" description="Helical" evidence="12">
    <location>
        <begin position="73"/>
        <end position="93"/>
    </location>
</feature>
<dbReference type="eggNOG" id="COG1612">
    <property type="taxonomic scope" value="Bacteria"/>
</dbReference>
<dbReference type="PANTHER" id="PTHR35457:SF1">
    <property type="entry name" value="HEME A SYNTHASE"/>
    <property type="match status" value="1"/>
</dbReference>
<dbReference type="EMBL" id="CP003379">
    <property type="protein sequence ID" value="AFL87696.1"/>
    <property type="molecule type" value="Genomic_DNA"/>
</dbReference>
<keyword evidence="7" id="KW-0408">Iron</keyword>
<feature type="transmembrane region" description="Helical" evidence="12">
    <location>
        <begin position="21"/>
        <end position="40"/>
    </location>
</feature>
<evidence type="ECO:0000256" key="2">
    <source>
        <dbReference type="ARBA" id="ARBA00022475"/>
    </source>
</evidence>
<feature type="transmembrane region" description="Helical" evidence="12">
    <location>
        <begin position="145"/>
        <end position="167"/>
    </location>
</feature>
<feature type="transmembrane region" description="Helical" evidence="12">
    <location>
        <begin position="285"/>
        <end position="307"/>
    </location>
</feature>
<dbReference type="PANTHER" id="PTHR35457">
    <property type="entry name" value="HEME A SYNTHASE"/>
    <property type="match status" value="1"/>
</dbReference>
<organism evidence="13 14">
    <name type="scientific">Terriglobus roseus (strain DSM 18391 / NRRL B-41598 / KBS 63)</name>
    <dbReference type="NCBI Taxonomy" id="926566"/>
    <lineage>
        <taxon>Bacteria</taxon>
        <taxon>Pseudomonadati</taxon>
        <taxon>Acidobacteriota</taxon>
        <taxon>Terriglobia</taxon>
        <taxon>Terriglobales</taxon>
        <taxon>Acidobacteriaceae</taxon>
        <taxon>Terriglobus</taxon>
    </lineage>
</organism>
<feature type="transmembrane region" description="Helical" evidence="12">
    <location>
        <begin position="105"/>
        <end position="125"/>
    </location>
</feature>
<keyword evidence="8" id="KW-0350">Heme biosynthesis</keyword>
<dbReference type="AlphaFoldDB" id="I3ZEM8"/>
<dbReference type="Proteomes" id="UP000006056">
    <property type="component" value="Chromosome"/>
</dbReference>
<evidence type="ECO:0000256" key="7">
    <source>
        <dbReference type="ARBA" id="ARBA00023004"/>
    </source>
</evidence>
<evidence type="ECO:0000313" key="14">
    <source>
        <dbReference type="Proteomes" id="UP000006056"/>
    </source>
</evidence>
<dbReference type="PATRIC" id="fig|926566.3.peg.1371"/>
<keyword evidence="14" id="KW-1185">Reference proteome</keyword>
<dbReference type="InterPro" id="IPR003780">
    <property type="entry name" value="COX15/CtaA_fam"/>
</dbReference>
<dbReference type="OrthoDB" id="9816428at2"/>
<keyword evidence="9 12" id="KW-0472">Membrane</keyword>
<evidence type="ECO:0000256" key="4">
    <source>
        <dbReference type="ARBA" id="ARBA00022723"/>
    </source>
</evidence>